<feature type="region of interest" description="Disordered" evidence="3">
    <location>
        <begin position="206"/>
        <end position="227"/>
    </location>
</feature>
<dbReference type="Gene3D" id="3.40.109.10">
    <property type="entry name" value="NADH Oxidase"/>
    <property type="match status" value="1"/>
</dbReference>
<evidence type="ECO:0000313" key="6">
    <source>
        <dbReference type="Proteomes" id="UP000198397"/>
    </source>
</evidence>
<gene>
    <name evidence="5" type="ORF">SAMN06264855_101274</name>
</gene>
<dbReference type="Proteomes" id="UP000198397">
    <property type="component" value="Unassembled WGS sequence"/>
</dbReference>
<feature type="domain" description="Nitroreductase" evidence="4">
    <location>
        <begin position="7"/>
        <end position="181"/>
    </location>
</feature>
<dbReference type="PANTHER" id="PTHR43673:SF10">
    <property type="entry name" value="NADH DEHYDROGENASE_NAD(P)H NITROREDUCTASE XCC3605-RELATED"/>
    <property type="match status" value="1"/>
</dbReference>
<keyword evidence="6" id="KW-1185">Reference proteome</keyword>
<evidence type="ECO:0000259" key="4">
    <source>
        <dbReference type="Pfam" id="PF00881"/>
    </source>
</evidence>
<sequence length="227" mass="25257">MEFTEVIEARRSVRSYTDARLDRETIEAIVADATLMPSSYNLQPWEFLVFTDDEDRERLQEVAYGQPHVTDAPVAIAVLGSLDPAAHVDRVLADQIEKGYRDEAAAERTRESIVGMRELPEAERHRWSVTSTSLAAMGLMLAARDRGVATCPMGGFDAEALCETFEVPAGYVPIMLLTMGYPDEDAEAERLPRKFRRPVSEVVHYGSFEPTVEDTTASLSEPEATDN</sequence>
<dbReference type="EMBL" id="FZNQ01000001">
    <property type="protein sequence ID" value="SNR24541.1"/>
    <property type="molecule type" value="Genomic_DNA"/>
</dbReference>
<dbReference type="OrthoDB" id="287850at2157"/>
<evidence type="ECO:0000256" key="1">
    <source>
        <dbReference type="ARBA" id="ARBA00007118"/>
    </source>
</evidence>
<dbReference type="AlphaFoldDB" id="A0A238URF3"/>
<evidence type="ECO:0000256" key="3">
    <source>
        <dbReference type="SAM" id="MobiDB-lite"/>
    </source>
</evidence>
<dbReference type="InterPro" id="IPR000415">
    <property type="entry name" value="Nitroreductase-like"/>
</dbReference>
<comment type="similarity">
    <text evidence="1">Belongs to the nitroreductase family.</text>
</comment>
<dbReference type="SUPFAM" id="SSF55469">
    <property type="entry name" value="FMN-dependent nitroreductase-like"/>
    <property type="match status" value="1"/>
</dbReference>
<proteinExistence type="inferred from homology"/>
<evidence type="ECO:0000256" key="2">
    <source>
        <dbReference type="ARBA" id="ARBA00023002"/>
    </source>
</evidence>
<reference evidence="5 6" key="1">
    <citation type="submission" date="2017-06" db="EMBL/GenBank/DDBJ databases">
        <authorList>
            <person name="Kim H.J."/>
            <person name="Triplett B.A."/>
        </authorList>
    </citation>
    <scope>NUCLEOTIDE SEQUENCE [LARGE SCALE GENOMIC DNA]</scope>
    <source>
        <strain evidence="5 6">DSM 8800</strain>
    </source>
</reference>
<evidence type="ECO:0000313" key="5">
    <source>
        <dbReference type="EMBL" id="SNR24541.1"/>
    </source>
</evidence>
<dbReference type="PANTHER" id="PTHR43673">
    <property type="entry name" value="NAD(P)H NITROREDUCTASE YDGI-RELATED"/>
    <property type="match status" value="1"/>
</dbReference>
<protein>
    <submittedName>
        <fullName evidence="5">Nitroreductase</fullName>
    </submittedName>
</protein>
<dbReference type="RefSeq" id="WP_089383250.1">
    <property type="nucleotide sequence ID" value="NZ_FZNQ01000001.1"/>
</dbReference>
<dbReference type="GO" id="GO:0016491">
    <property type="term" value="F:oxidoreductase activity"/>
    <property type="evidence" value="ECO:0007669"/>
    <property type="project" value="UniProtKB-KW"/>
</dbReference>
<accession>A0A238URF3</accession>
<name>A0A238URF3_HALVU</name>
<dbReference type="InterPro" id="IPR029479">
    <property type="entry name" value="Nitroreductase"/>
</dbReference>
<organism evidence="5 6">
    <name type="scientific">Halorubrum vacuolatum</name>
    <name type="common">Natronobacterium vacuolatum</name>
    <dbReference type="NCBI Taxonomy" id="63740"/>
    <lineage>
        <taxon>Archaea</taxon>
        <taxon>Methanobacteriati</taxon>
        <taxon>Methanobacteriota</taxon>
        <taxon>Stenosarchaea group</taxon>
        <taxon>Halobacteria</taxon>
        <taxon>Halobacteriales</taxon>
        <taxon>Haloferacaceae</taxon>
        <taxon>Halorubrum</taxon>
    </lineage>
</organism>
<dbReference type="Pfam" id="PF00881">
    <property type="entry name" value="Nitroreductase"/>
    <property type="match status" value="1"/>
</dbReference>
<dbReference type="CDD" id="cd02137">
    <property type="entry name" value="MhqN-like"/>
    <property type="match status" value="1"/>
</dbReference>
<keyword evidence="2" id="KW-0560">Oxidoreductase</keyword>